<dbReference type="Proteomes" id="UP000229433">
    <property type="component" value="Unassembled WGS sequence"/>
</dbReference>
<dbReference type="RefSeq" id="WP_099645257.1">
    <property type="nucleotide sequence ID" value="NZ_KZ319288.1"/>
</dbReference>
<dbReference type="AlphaFoldDB" id="A0A2G1VUK5"/>
<dbReference type="Pfam" id="PF12796">
    <property type="entry name" value="Ank_2"/>
    <property type="match status" value="1"/>
</dbReference>
<dbReference type="Pfam" id="PF01823">
    <property type="entry name" value="MACPF"/>
    <property type="match status" value="1"/>
</dbReference>
<dbReference type="InterPro" id="IPR020864">
    <property type="entry name" value="MACPF"/>
</dbReference>
<keyword evidence="2 3" id="KW-0040">ANK repeat</keyword>
<feature type="signal peptide" evidence="4">
    <location>
        <begin position="1"/>
        <end position="26"/>
    </location>
</feature>
<reference evidence="6 7" key="1">
    <citation type="submission" date="2017-08" db="EMBL/GenBank/DDBJ databases">
        <title>The whole genome shortgun sequences of strain Leeuwenhoekiella nanhaiensis G18 from the South China Sea.</title>
        <authorList>
            <person name="Liu Q."/>
        </authorList>
    </citation>
    <scope>NUCLEOTIDE SEQUENCE [LARGE SCALE GENOMIC DNA]</scope>
    <source>
        <strain evidence="6 7">G18</strain>
    </source>
</reference>
<evidence type="ECO:0000256" key="1">
    <source>
        <dbReference type="ARBA" id="ARBA00022737"/>
    </source>
</evidence>
<protein>
    <recommendedName>
        <fullName evidence="5">MACPF domain-containing protein</fullName>
    </recommendedName>
</protein>
<dbReference type="OrthoDB" id="1384226at2"/>
<evidence type="ECO:0000256" key="4">
    <source>
        <dbReference type="SAM" id="SignalP"/>
    </source>
</evidence>
<dbReference type="PROSITE" id="PS50088">
    <property type="entry name" value="ANK_REPEAT"/>
    <property type="match status" value="2"/>
</dbReference>
<evidence type="ECO:0000313" key="7">
    <source>
        <dbReference type="Proteomes" id="UP000229433"/>
    </source>
</evidence>
<dbReference type="SMART" id="SM00248">
    <property type="entry name" value="ANK"/>
    <property type="match status" value="7"/>
</dbReference>
<sequence length="1128" mass="125407">MGLRLYFFIFLAVFSASGVFSQDAEAQLPLQPGFTVDIRFADGFDLGQNSVISERAISVFTQNKTQKLSTTKLKTQSASSLNYYLLHTAHVFEQQILQADTSDRAFSARFTKAYNTNVDAAQKDKLIFVYTLRKVPLYDLRLSNNRLSEAFIDAVKRLGRDLSPEGFISWFGTHYTDHVTYGGIFLTRNFVSNADFINSPYTEDEFKEELLKEVGRQQRGDSLTNPYIKMGPPQRFTRGGDVNEIWDERWAQSVTKTNAVILDANLVELTNLLSTKNFPDVPDLDHRRYLLQAAIDRAKKQSVSWQAQEEASDFFKKYSLQFRQKVHSIVKASEGKAEEQERTEYIGDLFYGSFNAHGEPMNTAALIEYQGIDLNTLLTDEEITLNKVLDFTISPEELKAAYVSVWDDTKKLEKGQGRTTLFVSGPPEAHAYFKDALVGVVEKEVEITTIDGDVFKITYSLEQQKAQQPLGSQPSSYNYALSSEVVSAAARGDLDLLRDLYFQGVSTRTEAVVKAAVQNFDDAEVLNTIFDFGVKPTTEDLDVAFDPEVFSKVKALTLLERGAKPKNNMIYKAVAYQEPEVIYALLREGAEPRNNDVAFAVELNNYEVTKALMSLEYAEFKADREMLALAVINADTALTEKFIDYGAVADPQILKLATGTKNQEVIDRVKAVTPTSAEALEVVADASDTSLFRYFLEKDKVPVTDAVLSSSISKDNLELLELALDAGGSADFSLSKSILEKNTPAVRLSLRKGAQADPVFEYALNSVDFELFQDALDDFSGGPQLALSTAVAANNLDFSAYVLKTKKNAVDADTQVALAARNENLELVKLLVTNDAKPQTAIEESVSIGSVPITQFLIGEGASVKNPELIRRAARTQNVKLASVLLDTKEIDPDSIMVDLIVLKDQKLINQNLSYGAQLDERALRSAIDTKDETIALELFEKAPDDLVTKSQLFYAVTNELNEVTRYLIKRLKNPDYALQAAFEVKNTEALKLALEAGALPKDEDLITAVKAHFNQAIQPLIDAGLNPVVTDNEDNTLLHFVAYRYDTGDEELIKTLVKAGVNVNAKNKIGETPLHWAVKSGMDNMSSIKALLGLGALPEARTIKRQSVLDYAEDREMRQLLKTTFLR</sequence>
<dbReference type="PANTHER" id="PTHR24198">
    <property type="entry name" value="ANKYRIN REPEAT AND PROTEIN KINASE DOMAIN-CONTAINING PROTEIN"/>
    <property type="match status" value="1"/>
</dbReference>
<dbReference type="SUPFAM" id="SSF48403">
    <property type="entry name" value="Ankyrin repeat"/>
    <property type="match status" value="2"/>
</dbReference>
<keyword evidence="4" id="KW-0732">Signal</keyword>
<comment type="caution">
    <text evidence="6">The sequence shown here is derived from an EMBL/GenBank/DDBJ whole genome shotgun (WGS) entry which is preliminary data.</text>
</comment>
<organism evidence="6 7">
    <name type="scientific">Leeuwenhoekiella nanhaiensis</name>
    <dbReference type="NCBI Taxonomy" id="1655491"/>
    <lineage>
        <taxon>Bacteria</taxon>
        <taxon>Pseudomonadati</taxon>
        <taxon>Bacteroidota</taxon>
        <taxon>Flavobacteriia</taxon>
        <taxon>Flavobacteriales</taxon>
        <taxon>Flavobacteriaceae</taxon>
        <taxon>Leeuwenhoekiella</taxon>
    </lineage>
</organism>
<dbReference type="PROSITE" id="PS50297">
    <property type="entry name" value="ANK_REP_REGION"/>
    <property type="match status" value="1"/>
</dbReference>
<dbReference type="InterPro" id="IPR036770">
    <property type="entry name" value="Ankyrin_rpt-contain_sf"/>
</dbReference>
<name>A0A2G1VUK5_9FLAO</name>
<keyword evidence="1" id="KW-0677">Repeat</keyword>
<dbReference type="InterPro" id="IPR002110">
    <property type="entry name" value="Ankyrin_rpt"/>
</dbReference>
<dbReference type="GO" id="GO:0005737">
    <property type="term" value="C:cytoplasm"/>
    <property type="evidence" value="ECO:0007669"/>
    <property type="project" value="TreeGrafter"/>
</dbReference>
<accession>A0A2G1VUK5</accession>
<evidence type="ECO:0000259" key="5">
    <source>
        <dbReference type="Pfam" id="PF01823"/>
    </source>
</evidence>
<feature type="repeat" description="ANK" evidence="3">
    <location>
        <begin position="1034"/>
        <end position="1069"/>
    </location>
</feature>
<dbReference type="PANTHER" id="PTHR24198:SF165">
    <property type="entry name" value="ANKYRIN REPEAT-CONTAINING PROTEIN-RELATED"/>
    <property type="match status" value="1"/>
</dbReference>
<evidence type="ECO:0000256" key="2">
    <source>
        <dbReference type="ARBA" id="ARBA00023043"/>
    </source>
</evidence>
<proteinExistence type="predicted"/>
<feature type="repeat" description="ANK" evidence="3">
    <location>
        <begin position="1070"/>
        <end position="1104"/>
    </location>
</feature>
<feature type="chain" id="PRO_5013740191" description="MACPF domain-containing protein" evidence="4">
    <location>
        <begin position="27"/>
        <end position="1128"/>
    </location>
</feature>
<gene>
    <name evidence="6" type="ORF">CJ305_05550</name>
</gene>
<feature type="domain" description="MACPF" evidence="5">
    <location>
        <begin position="109"/>
        <end position="286"/>
    </location>
</feature>
<dbReference type="Gene3D" id="1.25.40.20">
    <property type="entry name" value="Ankyrin repeat-containing domain"/>
    <property type="match status" value="2"/>
</dbReference>
<dbReference type="EMBL" id="NQXA01000002">
    <property type="protein sequence ID" value="PHQ30424.1"/>
    <property type="molecule type" value="Genomic_DNA"/>
</dbReference>
<keyword evidence="7" id="KW-1185">Reference proteome</keyword>
<evidence type="ECO:0000313" key="6">
    <source>
        <dbReference type="EMBL" id="PHQ30424.1"/>
    </source>
</evidence>
<evidence type="ECO:0000256" key="3">
    <source>
        <dbReference type="PROSITE-ProRule" id="PRU00023"/>
    </source>
</evidence>